<gene>
    <name evidence="3" type="ORF">LPW39_15035</name>
</gene>
<dbReference type="AlphaFoldDB" id="A0AAW4XWB9"/>
<feature type="compositionally biased region" description="Basic and acidic residues" evidence="1">
    <location>
        <begin position="9"/>
        <end position="18"/>
    </location>
</feature>
<name>A0AAW4XWB9_9BURK</name>
<evidence type="ECO:0000256" key="2">
    <source>
        <dbReference type="SAM" id="Phobius"/>
    </source>
</evidence>
<dbReference type="EMBL" id="JAJNCT010000020">
    <property type="protein sequence ID" value="MCD2166437.1"/>
    <property type="molecule type" value="Genomic_DNA"/>
</dbReference>
<protein>
    <submittedName>
        <fullName evidence="3">Uncharacterized protein</fullName>
    </submittedName>
</protein>
<comment type="caution">
    <text evidence="3">The sequence shown here is derived from an EMBL/GenBank/DDBJ whole genome shotgun (WGS) entry which is preliminary data.</text>
</comment>
<evidence type="ECO:0000313" key="3">
    <source>
        <dbReference type="EMBL" id="MCD2166437.1"/>
    </source>
</evidence>
<evidence type="ECO:0000256" key="1">
    <source>
        <dbReference type="SAM" id="MobiDB-lite"/>
    </source>
</evidence>
<keyword evidence="2" id="KW-1133">Transmembrane helix</keyword>
<dbReference type="Proteomes" id="UP001199260">
    <property type="component" value="Unassembled WGS sequence"/>
</dbReference>
<feature type="transmembrane region" description="Helical" evidence="2">
    <location>
        <begin position="86"/>
        <end position="107"/>
    </location>
</feature>
<keyword evidence="2" id="KW-0812">Transmembrane</keyword>
<reference evidence="3 4" key="1">
    <citation type="submission" date="2021-11" db="EMBL/GenBank/DDBJ databases">
        <title>Genome sequence.</title>
        <authorList>
            <person name="Sun Q."/>
        </authorList>
    </citation>
    <scope>NUCLEOTIDE SEQUENCE [LARGE SCALE GENOMIC DNA]</scope>
    <source>
        <strain evidence="3 4">KCTC 12005</strain>
    </source>
</reference>
<proteinExistence type="predicted"/>
<organism evidence="3 4">
    <name type="scientific">Comamonas koreensis</name>
    <dbReference type="NCBI Taxonomy" id="160825"/>
    <lineage>
        <taxon>Bacteria</taxon>
        <taxon>Pseudomonadati</taxon>
        <taxon>Pseudomonadota</taxon>
        <taxon>Betaproteobacteria</taxon>
        <taxon>Burkholderiales</taxon>
        <taxon>Comamonadaceae</taxon>
        <taxon>Comamonas</taxon>
    </lineage>
</organism>
<sequence length="137" mass="14861">MSNTVAGCAERKAERATRPEPGVIPMPPTTDKTHFTYTTLNRNLEGLVWNADLSLQDASEAASQRRQAINEARASRPRTAQIEREIMVAVIVLYALILGSFAALHLYGGYVLEQQEQATQAAALAAPGTESKPEVLP</sequence>
<dbReference type="RefSeq" id="WP_230776669.1">
    <property type="nucleotide sequence ID" value="NZ_JAJNCT010000020.1"/>
</dbReference>
<keyword evidence="4" id="KW-1185">Reference proteome</keyword>
<accession>A0AAW4XWB9</accession>
<feature type="region of interest" description="Disordered" evidence="1">
    <location>
        <begin position="1"/>
        <end position="30"/>
    </location>
</feature>
<keyword evidence="2" id="KW-0472">Membrane</keyword>
<evidence type="ECO:0000313" key="4">
    <source>
        <dbReference type="Proteomes" id="UP001199260"/>
    </source>
</evidence>